<reference evidence="6" key="1">
    <citation type="submission" date="2025-08" db="UniProtKB">
        <authorList>
            <consortium name="RefSeq"/>
        </authorList>
    </citation>
    <scope>IDENTIFICATION</scope>
</reference>
<dbReference type="PROSITE" id="PS51752">
    <property type="entry name" value="JACALIN_LECTIN"/>
    <property type="match status" value="1"/>
</dbReference>
<dbReference type="PANTHER" id="PTHR33589:SF4">
    <property type="entry name" value="ZYMOGEN GRANULE MEMBRANE PROTEIN 16"/>
    <property type="match status" value="1"/>
</dbReference>
<feature type="domain" description="Jacalin-type lectin" evidence="4">
    <location>
        <begin position="39"/>
        <end position="176"/>
    </location>
</feature>
<evidence type="ECO:0000313" key="6">
    <source>
        <dbReference type="RefSeq" id="XP_015275244.1"/>
    </source>
</evidence>
<dbReference type="PANTHER" id="PTHR33589">
    <property type="entry name" value="OS11G0524900 PROTEIN"/>
    <property type="match status" value="1"/>
</dbReference>
<organism evidence="5 6">
    <name type="scientific">Gekko japonicus</name>
    <name type="common">Schlegel's Japanese gecko</name>
    <dbReference type="NCBI Taxonomy" id="146911"/>
    <lineage>
        <taxon>Eukaryota</taxon>
        <taxon>Metazoa</taxon>
        <taxon>Chordata</taxon>
        <taxon>Craniata</taxon>
        <taxon>Vertebrata</taxon>
        <taxon>Euteleostomi</taxon>
        <taxon>Lepidosauria</taxon>
        <taxon>Squamata</taxon>
        <taxon>Bifurcata</taxon>
        <taxon>Gekkota</taxon>
        <taxon>Gekkonidae</taxon>
        <taxon>Gekkoninae</taxon>
        <taxon>Gekko</taxon>
    </lineage>
</organism>
<dbReference type="SUPFAM" id="SSF51101">
    <property type="entry name" value="Mannose-binding lectins"/>
    <property type="match status" value="1"/>
</dbReference>
<accession>A0ABM1KNF7</accession>
<dbReference type="InterPro" id="IPR001229">
    <property type="entry name" value="Jacalin-like_lectin_dom"/>
</dbReference>
<evidence type="ECO:0000256" key="1">
    <source>
        <dbReference type="ARBA" id="ARBA00022729"/>
    </source>
</evidence>
<sequence>MHSLRKSHQTSPSKMLTLLLLSFLWVGASDGTAQTRASSSYSGEFGSDAGSHFDQSDQELEGPITGLRIRANDRYIVSIQVRYGDSWSSTEGGMVGSPANVRLFLGEGIVQVLGRFGSHVEYLALRTNQGRVFAFGPNFGPGTFFTAEPSFPNTVLRSVSGRSGSSIDAIGFHWDTEQ</sequence>
<feature type="signal peptide" evidence="3">
    <location>
        <begin position="1"/>
        <end position="31"/>
    </location>
</feature>
<keyword evidence="2" id="KW-0430">Lectin</keyword>
<dbReference type="RefSeq" id="XP_015275244.1">
    <property type="nucleotide sequence ID" value="XM_015419758.1"/>
</dbReference>
<evidence type="ECO:0000259" key="4">
    <source>
        <dbReference type="PROSITE" id="PS51752"/>
    </source>
</evidence>
<dbReference type="Gene3D" id="2.100.10.30">
    <property type="entry name" value="Jacalin-like lectin domain"/>
    <property type="match status" value="1"/>
</dbReference>
<dbReference type="SMART" id="SM00915">
    <property type="entry name" value="Jacalin"/>
    <property type="match status" value="1"/>
</dbReference>
<feature type="chain" id="PRO_5045705699" evidence="3">
    <location>
        <begin position="32"/>
        <end position="178"/>
    </location>
</feature>
<keyword evidence="5" id="KW-1185">Reference proteome</keyword>
<keyword evidence="1 3" id="KW-0732">Signal</keyword>
<dbReference type="Proteomes" id="UP000694871">
    <property type="component" value="Unplaced"/>
</dbReference>
<gene>
    <name evidence="6" type="primary">LOC107117611</name>
</gene>
<protein>
    <submittedName>
        <fullName evidence="6">Zymogen granule membrane protein 16-like</fullName>
    </submittedName>
</protein>
<dbReference type="InterPro" id="IPR052321">
    <property type="entry name" value="PolyBind_ProtTraffic"/>
</dbReference>
<proteinExistence type="predicted"/>
<name>A0ABM1KNF7_GEKJA</name>
<dbReference type="GeneID" id="107117611"/>
<evidence type="ECO:0000313" key="5">
    <source>
        <dbReference type="Proteomes" id="UP000694871"/>
    </source>
</evidence>
<evidence type="ECO:0000256" key="2">
    <source>
        <dbReference type="ARBA" id="ARBA00022734"/>
    </source>
</evidence>
<dbReference type="InterPro" id="IPR036404">
    <property type="entry name" value="Jacalin-like_lectin_dom_sf"/>
</dbReference>
<evidence type="ECO:0000256" key="3">
    <source>
        <dbReference type="SAM" id="SignalP"/>
    </source>
</evidence>
<dbReference type="Pfam" id="PF01419">
    <property type="entry name" value="Jacalin"/>
    <property type="match status" value="1"/>
</dbReference>